<dbReference type="Gene3D" id="1.25.40.10">
    <property type="entry name" value="Tetratricopeptide repeat domain"/>
    <property type="match status" value="1"/>
</dbReference>
<name>A0ABV4CNR4_9PSEU</name>
<reference evidence="2 3" key="1">
    <citation type="submission" date="2024-08" db="EMBL/GenBank/DDBJ databases">
        <title>Genome mining of Saccharopolyspora cebuensis PGLac3 from Nigerian medicinal plant.</title>
        <authorList>
            <person name="Ezeobiora C.E."/>
            <person name="Igbokwe N.H."/>
            <person name="Amin D.H."/>
            <person name="Mendie U.E."/>
        </authorList>
    </citation>
    <scope>NUCLEOTIDE SEQUENCE [LARGE SCALE GENOMIC DNA]</scope>
    <source>
        <strain evidence="2 3">PGLac3</strain>
    </source>
</reference>
<dbReference type="SUPFAM" id="SSF48452">
    <property type="entry name" value="TPR-like"/>
    <property type="match status" value="1"/>
</dbReference>
<dbReference type="InterPro" id="IPR041664">
    <property type="entry name" value="AAA_16"/>
</dbReference>
<dbReference type="EMBL" id="JBGEHV010000064">
    <property type="protein sequence ID" value="MEY8042735.1"/>
    <property type="molecule type" value="Genomic_DNA"/>
</dbReference>
<dbReference type="Proteomes" id="UP001564626">
    <property type="component" value="Unassembled WGS sequence"/>
</dbReference>
<evidence type="ECO:0000313" key="3">
    <source>
        <dbReference type="Proteomes" id="UP001564626"/>
    </source>
</evidence>
<dbReference type="CDD" id="cd00093">
    <property type="entry name" value="HTH_XRE"/>
    <property type="match status" value="1"/>
</dbReference>
<dbReference type="RefSeq" id="WP_369775522.1">
    <property type="nucleotide sequence ID" value="NZ_JBGEHV010000064.1"/>
</dbReference>
<proteinExistence type="predicted"/>
<dbReference type="InterPro" id="IPR010982">
    <property type="entry name" value="Lambda_DNA-bd_dom_sf"/>
</dbReference>
<protein>
    <submittedName>
        <fullName evidence="2">Helix-turn-helix domain-containing protein</fullName>
    </submittedName>
</protein>
<evidence type="ECO:0000313" key="2">
    <source>
        <dbReference type="EMBL" id="MEY8042735.1"/>
    </source>
</evidence>
<dbReference type="SMART" id="SM00530">
    <property type="entry name" value="HTH_XRE"/>
    <property type="match status" value="1"/>
</dbReference>
<dbReference type="PANTHER" id="PTHR47691">
    <property type="entry name" value="REGULATOR-RELATED"/>
    <property type="match status" value="1"/>
</dbReference>
<accession>A0ABV4CNR4</accession>
<dbReference type="InterPro" id="IPR019734">
    <property type="entry name" value="TPR_rpt"/>
</dbReference>
<dbReference type="SMART" id="SM00028">
    <property type="entry name" value="TPR"/>
    <property type="match status" value="3"/>
</dbReference>
<dbReference type="SUPFAM" id="SSF52540">
    <property type="entry name" value="P-loop containing nucleoside triphosphate hydrolases"/>
    <property type="match status" value="1"/>
</dbReference>
<dbReference type="InterPro" id="IPR001387">
    <property type="entry name" value="Cro/C1-type_HTH"/>
</dbReference>
<gene>
    <name evidence="2" type="ORF">AB8O55_25295</name>
</gene>
<dbReference type="InterPro" id="IPR011990">
    <property type="entry name" value="TPR-like_helical_dom_sf"/>
</dbReference>
<dbReference type="PRINTS" id="PR00364">
    <property type="entry name" value="DISEASERSIST"/>
</dbReference>
<organism evidence="2 3">
    <name type="scientific">Saccharopolyspora cebuensis</name>
    <dbReference type="NCBI Taxonomy" id="418759"/>
    <lineage>
        <taxon>Bacteria</taxon>
        <taxon>Bacillati</taxon>
        <taxon>Actinomycetota</taxon>
        <taxon>Actinomycetes</taxon>
        <taxon>Pseudonocardiales</taxon>
        <taxon>Pseudonocardiaceae</taxon>
        <taxon>Saccharopolyspora</taxon>
    </lineage>
</organism>
<evidence type="ECO:0000259" key="1">
    <source>
        <dbReference type="PROSITE" id="PS50943"/>
    </source>
</evidence>
<dbReference type="Pfam" id="PF13191">
    <property type="entry name" value="AAA_16"/>
    <property type="match status" value="1"/>
</dbReference>
<comment type="caution">
    <text evidence="2">The sequence shown here is derived from an EMBL/GenBank/DDBJ whole genome shotgun (WGS) entry which is preliminary data.</text>
</comment>
<dbReference type="SUPFAM" id="SSF47413">
    <property type="entry name" value="lambda repressor-like DNA-binding domains"/>
    <property type="match status" value="1"/>
</dbReference>
<keyword evidence="3" id="KW-1185">Reference proteome</keyword>
<dbReference type="PANTHER" id="PTHR47691:SF3">
    <property type="entry name" value="HTH-TYPE TRANSCRIPTIONAL REGULATOR RV0890C-RELATED"/>
    <property type="match status" value="1"/>
</dbReference>
<dbReference type="Pfam" id="PF13560">
    <property type="entry name" value="HTH_31"/>
    <property type="match status" value="1"/>
</dbReference>
<dbReference type="PROSITE" id="PS50943">
    <property type="entry name" value="HTH_CROC1"/>
    <property type="match status" value="1"/>
</dbReference>
<sequence length="733" mass="80588">MGALVKGWRLKRDLSVRELARLIHISHGQLSRVEAGRRRLREELAQTLDHALGAQGELVDALRLLPAGQHPVAPVHHLVSGLPVADELVGRTALLEELADALDPRSGNLPRAPRFVALTGAAGIGKTALALAAVHRAAPGYTTVRWVDMRSWDHSTEPRTPISVLRSWCSSLPGHHLSQLPNDLDHLIEIWRGLTSGEPVLLGVDNAHSDQVSPLIPAAAGSVIVVTSRVRELELPGPVQWYPVPPLGPEEATDLIATRSGQPRERVAVLARRGGGLPLALRSLGDVLAAHDADQEMIADMAATTAPTDAVRRATSLSYAELTDEQARAWRLCAMLPEVTPESAEATTGIPERQVRTLLDAAAKASLLSKRGRTWQYHELHRAYALEQSQRVDPIEVRDEAAFRNLTYLLHGWSNAAKLLAPDRKQNPALDPPPHDLHPPEFADFDAALEWAECRWEYMYTAVRTALERNWTRTAWQLVAVALDYAILAKPYPVAYSMARHAAANAERADDREGMAWMAFLMGYIDTERGELDAAIDHLSRSTQLHRELGDLRQLGWSTQALARARLLRADPVDETLALLTEAIDALNTVADSSGDESARTLRGLVHLTTYDHTGDHDHLTAADTDLTTAVGNLPDNGEPLLRCYAYTRLAVVRLRQHRNHEAVNLAGHAATYAREHTAMFSEVDALYVLGQALTSTGDTTTAREHWERALYIADYIGSDDAERIQAELDKIT</sequence>
<dbReference type="Gene3D" id="1.10.260.40">
    <property type="entry name" value="lambda repressor-like DNA-binding domains"/>
    <property type="match status" value="1"/>
</dbReference>
<feature type="domain" description="HTH cro/C1-type" evidence="1">
    <location>
        <begin position="5"/>
        <end position="58"/>
    </location>
</feature>
<dbReference type="InterPro" id="IPR027417">
    <property type="entry name" value="P-loop_NTPase"/>
</dbReference>
<dbReference type="Gene3D" id="3.40.50.300">
    <property type="entry name" value="P-loop containing nucleotide triphosphate hydrolases"/>
    <property type="match status" value="1"/>
</dbReference>